<dbReference type="Proteomes" id="UP001501666">
    <property type="component" value="Unassembled WGS sequence"/>
</dbReference>
<protein>
    <submittedName>
        <fullName evidence="1">Uncharacterized protein</fullName>
    </submittedName>
</protein>
<comment type="caution">
    <text evidence="1">The sequence shown here is derived from an EMBL/GenBank/DDBJ whole genome shotgun (WGS) entry which is preliminary data.</text>
</comment>
<proteinExistence type="predicted"/>
<sequence length="68" mass="7255">MEDGQSQDRHRLIEVEVGADSRVIEDLPRLPQVACDGDGPAVVLQQGAGVDQDERVVVDVDDLASSAI</sequence>
<accession>A0ABN3R5Z3</accession>
<dbReference type="EMBL" id="BAAATE010000001">
    <property type="protein sequence ID" value="GAA2644650.1"/>
    <property type="molecule type" value="Genomic_DNA"/>
</dbReference>
<organism evidence="1 2">
    <name type="scientific">Nonomuraea recticatena</name>
    <dbReference type="NCBI Taxonomy" id="46178"/>
    <lineage>
        <taxon>Bacteria</taxon>
        <taxon>Bacillati</taxon>
        <taxon>Actinomycetota</taxon>
        <taxon>Actinomycetes</taxon>
        <taxon>Streptosporangiales</taxon>
        <taxon>Streptosporangiaceae</taxon>
        <taxon>Nonomuraea</taxon>
    </lineage>
</organism>
<reference evidence="1 2" key="1">
    <citation type="journal article" date="2019" name="Int. J. Syst. Evol. Microbiol.">
        <title>The Global Catalogue of Microorganisms (GCM) 10K type strain sequencing project: providing services to taxonomists for standard genome sequencing and annotation.</title>
        <authorList>
            <consortium name="The Broad Institute Genomics Platform"/>
            <consortium name="The Broad Institute Genome Sequencing Center for Infectious Disease"/>
            <person name="Wu L."/>
            <person name="Ma J."/>
        </authorList>
    </citation>
    <scope>NUCLEOTIDE SEQUENCE [LARGE SCALE GENOMIC DNA]</scope>
    <source>
        <strain evidence="1 2">JCM 6835</strain>
    </source>
</reference>
<evidence type="ECO:0000313" key="2">
    <source>
        <dbReference type="Proteomes" id="UP001501666"/>
    </source>
</evidence>
<name>A0ABN3R5Z3_9ACTN</name>
<gene>
    <name evidence="1" type="ORF">GCM10010412_006130</name>
</gene>
<evidence type="ECO:0000313" key="1">
    <source>
        <dbReference type="EMBL" id="GAA2644650.1"/>
    </source>
</evidence>
<keyword evidence="2" id="KW-1185">Reference proteome</keyword>